<dbReference type="Proteomes" id="UP001150238">
    <property type="component" value="Unassembled WGS sequence"/>
</dbReference>
<feature type="region of interest" description="Disordered" evidence="1">
    <location>
        <begin position="674"/>
        <end position="770"/>
    </location>
</feature>
<evidence type="ECO:0000256" key="1">
    <source>
        <dbReference type="SAM" id="MobiDB-lite"/>
    </source>
</evidence>
<dbReference type="AlphaFoldDB" id="A0A9W9DJS7"/>
<gene>
    <name evidence="2" type="ORF">C8J55DRAFT_490672</name>
</gene>
<evidence type="ECO:0000313" key="3">
    <source>
        <dbReference type="Proteomes" id="UP001150238"/>
    </source>
</evidence>
<protein>
    <recommendedName>
        <fullName evidence="4">Restriction of telomere capping protein 4 C-terminal domain-containing protein</fullName>
    </recommendedName>
</protein>
<comment type="caution">
    <text evidence="2">The sequence shown here is derived from an EMBL/GenBank/DDBJ whole genome shotgun (WGS) entry which is preliminary data.</text>
</comment>
<evidence type="ECO:0000313" key="2">
    <source>
        <dbReference type="EMBL" id="KAJ4473973.1"/>
    </source>
</evidence>
<feature type="region of interest" description="Disordered" evidence="1">
    <location>
        <begin position="255"/>
        <end position="297"/>
    </location>
</feature>
<feature type="region of interest" description="Disordered" evidence="1">
    <location>
        <begin position="155"/>
        <end position="218"/>
    </location>
</feature>
<feature type="region of interest" description="Disordered" evidence="1">
    <location>
        <begin position="624"/>
        <end position="655"/>
    </location>
</feature>
<feature type="compositionally biased region" description="Polar residues" evidence="1">
    <location>
        <begin position="675"/>
        <end position="686"/>
    </location>
</feature>
<reference evidence="2" key="2">
    <citation type="journal article" date="2023" name="Proc. Natl. Acad. Sci. U.S.A.">
        <title>A global phylogenomic analysis of the shiitake genus Lentinula.</title>
        <authorList>
            <person name="Sierra-Patev S."/>
            <person name="Min B."/>
            <person name="Naranjo-Ortiz M."/>
            <person name="Looney B."/>
            <person name="Konkel Z."/>
            <person name="Slot J.C."/>
            <person name="Sakamoto Y."/>
            <person name="Steenwyk J.L."/>
            <person name="Rokas A."/>
            <person name="Carro J."/>
            <person name="Camarero S."/>
            <person name="Ferreira P."/>
            <person name="Molpeceres G."/>
            <person name="Ruiz-Duenas F.J."/>
            <person name="Serrano A."/>
            <person name="Henrissat B."/>
            <person name="Drula E."/>
            <person name="Hughes K.W."/>
            <person name="Mata J.L."/>
            <person name="Ishikawa N.K."/>
            <person name="Vargas-Isla R."/>
            <person name="Ushijima S."/>
            <person name="Smith C.A."/>
            <person name="Donoghue J."/>
            <person name="Ahrendt S."/>
            <person name="Andreopoulos W."/>
            <person name="He G."/>
            <person name="LaButti K."/>
            <person name="Lipzen A."/>
            <person name="Ng V."/>
            <person name="Riley R."/>
            <person name="Sandor L."/>
            <person name="Barry K."/>
            <person name="Martinez A.T."/>
            <person name="Xiao Y."/>
            <person name="Gibbons J.G."/>
            <person name="Terashima K."/>
            <person name="Grigoriev I.V."/>
            <person name="Hibbett D."/>
        </authorList>
    </citation>
    <scope>NUCLEOTIDE SEQUENCE</scope>
    <source>
        <strain evidence="2">Sp2 HRB7682 ss15</strain>
    </source>
</reference>
<name>A0A9W9DJS7_9AGAR</name>
<dbReference type="EMBL" id="JANVFS010000024">
    <property type="protein sequence ID" value="KAJ4473973.1"/>
    <property type="molecule type" value="Genomic_DNA"/>
</dbReference>
<accession>A0A9W9DJS7</accession>
<organism evidence="2 3">
    <name type="scientific">Lentinula lateritia</name>
    <dbReference type="NCBI Taxonomy" id="40482"/>
    <lineage>
        <taxon>Eukaryota</taxon>
        <taxon>Fungi</taxon>
        <taxon>Dikarya</taxon>
        <taxon>Basidiomycota</taxon>
        <taxon>Agaricomycotina</taxon>
        <taxon>Agaricomycetes</taxon>
        <taxon>Agaricomycetidae</taxon>
        <taxon>Agaricales</taxon>
        <taxon>Marasmiineae</taxon>
        <taxon>Omphalotaceae</taxon>
        <taxon>Lentinula</taxon>
    </lineage>
</organism>
<proteinExistence type="predicted"/>
<sequence>MPSKSKDSSSKHSKKSIVVTTVKKQIRKQISEAREEEKTLISKPAGKIGRAGLTLQDAMRMGSCTIRYNRIHELSRPIIQKRLDITKCKRAQKSSLVDQTIAEMINKIPVLGDYAQHWPCHEIIRIFLGNHSKTQKKAYKLEAIARAMDKAGIPEKDREENGGHIQSARYGLDADADAESGGELGNDEYDSEPESLHTRTSMKRVKAQVPPNPVKTKLPPAKIAKSKVATVPAQKKTFKSKMEVVGNVNAVNSRQIPERSAKGKGQAPVSALGLEDDISNATSDEYEDESESEDCEESESFQQVKTAGRNQVMDDFEISSNTQQRLDETDTLIANFDDECDGIEDSQDSKICALCQDPYPTVLPVELAKLFAKRASLIKLHGDGSSALTRLDMELCPKIRALRDVDEANDVYTNSFWFDTAMSIDFKLIPDYVINLYDDLSLLLSSQDVFQKTRSFQILLKTFSSSSAIYRAFYGKNLQTAYEFESTHFPPGLQVIFVLTEATYGPFATTIISYTLRKMFNSFNNDIVYPLSPHHVISMVLVPEVITRLMKDDLPEHTMNEDDCWALMRTSAHFGVIQNSVSEHYEEDDELSKILFYVDETFHQMEHNEPSSSKIVSALIQTGPADSVRDTETNTRTSENLPPKGRRKKQSVEQNAGTVLTVNDFAEKLMIKLPPTQSSKRAQSIHATVEDAPPKKKRKKTPKDPKQDNSILSTPPEVVFWKTMPTTTSGIGGRPIRQIIKPTKLTYPQPQSKTKPSKSIKPPTVSQHFR</sequence>
<reference evidence="2" key="1">
    <citation type="submission" date="2022-08" db="EMBL/GenBank/DDBJ databases">
        <authorList>
            <consortium name="DOE Joint Genome Institute"/>
            <person name="Min B."/>
            <person name="Riley R."/>
            <person name="Sierra-Patev S."/>
            <person name="Naranjo-Ortiz M."/>
            <person name="Looney B."/>
            <person name="Konkel Z."/>
            <person name="Slot J.C."/>
            <person name="Sakamoto Y."/>
            <person name="Steenwyk J.L."/>
            <person name="Rokas A."/>
            <person name="Carro J."/>
            <person name="Camarero S."/>
            <person name="Ferreira P."/>
            <person name="Molpeceres G."/>
            <person name="Ruiz-Duenas F.J."/>
            <person name="Serrano A."/>
            <person name="Henrissat B."/>
            <person name="Drula E."/>
            <person name="Hughes K.W."/>
            <person name="Mata J.L."/>
            <person name="Ishikawa N.K."/>
            <person name="Vargas-Isla R."/>
            <person name="Ushijima S."/>
            <person name="Smith C.A."/>
            <person name="Ahrendt S."/>
            <person name="Andreopoulos W."/>
            <person name="He G."/>
            <person name="Labutti K."/>
            <person name="Lipzen A."/>
            <person name="Ng V."/>
            <person name="Sandor L."/>
            <person name="Barry K."/>
            <person name="Martinez A.T."/>
            <person name="Xiao Y."/>
            <person name="Gibbons J.G."/>
            <person name="Terashima K."/>
            <person name="Hibbett D.S."/>
            <person name="Grigoriev I.V."/>
        </authorList>
    </citation>
    <scope>NUCLEOTIDE SEQUENCE</scope>
    <source>
        <strain evidence="2">Sp2 HRB7682 ss15</strain>
    </source>
</reference>
<feature type="compositionally biased region" description="Acidic residues" evidence="1">
    <location>
        <begin position="174"/>
        <end position="193"/>
    </location>
</feature>
<evidence type="ECO:0008006" key="4">
    <source>
        <dbReference type="Google" id="ProtNLM"/>
    </source>
</evidence>
<feature type="compositionally biased region" description="Low complexity" evidence="1">
    <location>
        <begin position="748"/>
        <end position="770"/>
    </location>
</feature>
<feature type="compositionally biased region" description="Acidic residues" evidence="1">
    <location>
        <begin position="274"/>
        <end position="297"/>
    </location>
</feature>